<evidence type="ECO:0000313" key="5">
    <source>
        <dbReference type="Proteomes" id="UP000232323"/>
    </source>
</evidence>
<evidence type="ECO:0000313" key="4">
    <source>
        <dbReference type="EMBL" id="GAX84704.1"/>
    </source>
</evidence>
<dbReference type="Proteomes" id="UP000232323">
    <property type="component" value="Unassembled WGS sequence"/>
</dbReference>
<name>A0A250XNN6_9CHLO</name>
<dbReference type="GO" id="GO:0000149">
    <property type="term" value="F:SNARE binding"/>
    <property type="evidence" value="ECO:0007669"/>
    <property type="project" value="TreeGrafter"/>
</dbReference>
<accession>A0A250XNN6</accession>
<dbReference type="STRING" id="1157962.A0A250XNN6"/>
<proteinExistence type="inferred from homology"/>
<dbReference type="Gene3D" id="1.10.357.70">
    <property type="entry name" value="Exocyst complex component Sec6, C-terminal domain"/>
    <property type="match status" value="1"/>
</dbReference>
<dbReference type="GO" id="GO:0051601">
    <property type="term" value="P:exocyst localization"/>
    <property type="evidence" value="ECO:0007669"/>
    <property type="project" value="TreeGrafter"/>
</dbReference>
<evidence type="ECO:0000256" key="3">
    <source>
        <dbReference type="ARBA" id="ARBA00022483"/>
    </source>
</evidence>
<dbReference type="InterPro" id="IPR042532">
    <property type="entry name" value="EXOC3/Sec6_C"/>
</dbReference>
<keyword evidence="3" id="KW-0268">Exocytosis</keyword>
<organism evidence="4 5">
    <name type="scientific">Chlamydomonas eustigma</name>
    <dbReference type="NCBI Taxonomy" id="1157962"/>
    <lineage>
        <taxon>Eukaryota</taxon>
        <taxon>Viridiplantae</taxon>
        <taxon>Chlorophyta</taxon>
        <taxon>core chlorophytes</taxon>
        <taxon>Chlorophyceae</taxon>
        <taxon>CS clade</taxon>
        <taxon>Chlamydomonadales</taxon>
        <taxon>Chlamydomonadaceae</taxon>
        <taxon>Chlamydomonas</taxon>
    </lineage>
</organism>
<comment type="caution">
    <text evidence="4">The sequence shown here is derived from an EMBL/GenBank/DDBJ whole genome shotgun (WGS) entry which is preliminary data.</text>
</comment>
<dbReference type="GO" id="GO:0006887">
    <property type="term" value="P:exocytosis"/>
    <property type="evidence" value="ECO:0007669"/>
    <property type="project" value="UniProtKB-KW"/>
</dbReference>
<dbReference type="InterPro" id="IPR010326">
    <property type="entry name" value="EXOC3/Sec6"/>
</dbReference>
<comment type="similarity">
    <text evidence="1">Belongs to the SEC6 family.</text>
</comment>
<protein>
    <submittedName>
        <fullName evidence="4">Uncharacterized protein</fullName>
    </submittedName>
</protein>
<dbReference type="Gene3D" id="1.10.357.50">
    <property type="match status" value="1"/>
</dbReference>
<sequence length="790" mass="90885">MSAVDLSHQALEAKELGVSEVLKLLQKPEDLNRLHELTVDYQNKLKANKAGISSVVQTQVEATRQGVNLLDKAHRSILKLRSSLDRINQLCEECSRLIDHQDKIKVLSLTHANLQKVLSELEDIVVLPSRAEMVLGLLDDPVNILPAFEALTVLEGTAENAKQAWNRNVKTTNHDFSHMFSYLERVNEVMQTFEEQLWDHLDNFLELSQENPTLLVDCLRIVELQEQLDKKNSRTKQDAQQAKRFRNRLVLRLQSWVDNRFRELLDLASKIGEYNMVVKYDQYDNIILEEKRDFLNHLVWVKLRTRAGTIETLETEEELAMIDITEESLFDEEPYLEELMEYLGSVELDLCNIYDNVAPCFPPSYNIFDSLFQMYHVNVAEVIDIVGQRAESLSTRGQLRIMEFVRKYMETLRGLGVIEESIRLPLVIHEDPQQMQGLDLLMDCYINRMSDTMTKWYTNILKVDFEYEPKKDYKGFLRTPGATEFFRIMNEEIQVILSIDDHGEVMFNTAECSLKIMKAFQAALTSALSQRHMTFEMACAQLNNCVMCYEQSLEFSEDVQRQLLPEYKKRIDIEVVCRGFLDVGKVATKSLVENIFNDPGTSTQLKALFSSAEWLSGKTTATLIATVKDYMTDVQSGVENTFVKRVAEAALEELVRRYVNILLAGVPQVTEAVVKRLKEDENDVETYFSTHLRPDRLSKYIDQLSDIRELLSSNEAATCVLAYSNLLQIHSGFTLEVLQRIIEARVDMPKKEMKETLAQCKEVWKDRAAAQAAASGHKQEDSKSWFSWGK</sequence>
<dbReference type="Pfam" id="PF06046">
    <property type="entry name" value="Sec6"/>
    <property type="match status" value="1"/>
</dbReference>
<dbReference type="GO" id="GO:0000145">
    <property type="term" value="C:exocyst"/>
    <property type="evidence" value="ECO:0007669"/>
    <property type="project" value="InterPro"/>
</dbReference>
<dbReference type="OrthoDB" id="190098at2759"/>
<gene>
    <name evidence="4" type="ORF">CEUSTIGMA_g12126.t1</name>
</gene>
<dbReference type="PANTHER" id="PTHR21292:SF1">
    <property type="entry name" value="EXOCYST COMPLEX COMPONENT 3"/>
    <property type="match status" value="1"/>
</dbReference>
<dbReference type="AlphaFoldDB" id="A0A250XNN6"/>
<dbReference type="PANTHER" id="PTHR21292">
    <property type="entry name" value="EXOCYST COMPLEX COMPONENT SEC6-RELATED"/>
    <property type="match status" value="1"/>
</dbReference>
<evidence type="ECO:0000256" key="2">
    <source>
        <dbReference type="ARBA" id="ARBA00022448"/>
    </source>
</evidence>
<keyword evidence="5" id="KW-1185">Reference proteome</keyword>
<evidence type="ECO:0000256" key="1">
    <source>
        <dbReference type="ARBA" id="ARBA00009447"/>
    </source>
</evidence>
<dbReference type="EMBL" id="BEGY01000133">
    <property type="protein sequence ID" value="GAX84704.1"/>
    <property type="molecule type" value="Genomic_DNA"/>
</dbReference>
<reference evidence="4 5" key="1">
    <citation type="submission" date="2017-08" db="EMBL/GenBank/DDBJ databases">
        <title>Acidophilic green algal genome provides insights into adaptation to an acidic environment.</title>
        <authorList>
            <person name="Hirooka S."/>
            <person name="Hirose Y."/>
            <person name="Kanesaki Y."/>
            <person name="Higuchi S."/>
            <person name="Fujiwara T."/>
            <person name="Onuma R."/>
            <person name="Era A."/>
            <person name="Ohbayashi R."/>
            <person name="Uzuka A."/>
            <person name="Nozaki H."/>
            <person name="Yoshikawa H."/>
            <person name="Miyagishima S.Y."/>
        </authorList>
    </citation>
    <scope>NUCLEOTIDE SEQUENCE [LARGE SCALE GENOMIC DNA]</scope>
    <source>
        <strain evidence="4 5">NIES-2499</strain>
    </source>
</reference>
<keyword evidence="2" id="KW-0813">Transport</keyword>